<dbReference type="AlphaFoldDB" id="A0A1C7M0Q7"/>
<gene>
    <name evidence="1" type="ORF">A0H81_10236</name>
</gene>
<dbReference type="Proteomes" id="UP000092993">
    <property type="component" value="Unassembled WGS sequence"/>
</dbReference>
<keyword evidence="2" id="KW-1185">Reference proteome</keyword>
<name>A0A1C7M0Q7_GRIFR</name>
<proteinExistence type="predicted"/>
<comment type="caution">
    <text evidence="1">The sequence shown here is derived from an EMBL/GenBank/DDBJ whole genome shotgun (WGS) entry which is preliminary data.</text>
</comment>
<evidence type="ECO:0000313" key="1">
    <source>
        <dbReference type="EMBL" id="OBZ69889.1"/>
    </source>
</evidence>
<dbReference type="EMBL" id="LUGG01000015">
    <property type="protein sequence ID" value="OBZ69889.1"/>
    <property type="molecule type" value="Genomic_DNA"/>
</dbReference>
<reference evidence="1 2" key="1">
    <citation type="submission" date="2016-03" db="EMBL/GenBank/DDBJ databases">
        <title>Whole genome sequencing of Grifola frondosa 9006-11.</title>
        <authorList>
            <person name="Min B."/>
            <person name="Park H."/>
            <person name="Kim J.-G."/>
            <person name="Cho H."/>
            <person name="Oh Y.-L."/>
            <person name="Kong W.-S."/>
            <person name="Choi I.-G."/>
        </authorList>
    </citation>
    <scope>NUCLEOTIDE SEQUENCE [LARGE SCALE GENOMIC DNA]</scope>
    <source>
        <strain evidence="1 2">9006-11</strain>
    </source>
</reference>
<organism evidence="1 2">
    <name type="scientific">Grifola frondosa</name>
    <name type="common">Maitake</name>
    <name type="synonym">Polyporus frondosus</name>
    <dbReference type="NCBI Taxonomy" id="5627"/>
    <lineage>
        <taxon>Eukaryota</taxon>
        <taxon>Fungi</taxon>
        <taxon>Dikarya</taxon>
        <taxon>Basidiomycota</taxon>
        <taxon>Agaricomycotina</taxon>
        <taxon>Agaricomycetes</taxon>
        <taxon>Polyporales</taxon>
        <taxon>Grifolaceae</taxon>
        <taxon>Grifola</taxon>
    </lineage>
</organism>
<sequence length="79" mass="8989">MLPFPVCLRGIRCDGLMSFTTIYVLFDFSLHTFTLSLQSAFSRRSTIVPGSWASECQYSILAYHAEPFPENRVASCFKE</sequence>
<evidence type="ECO:0000313" key="2">
    <source>
        <dbReference type="Proteomes" id="UP000092993"/>
    </source>
</evidence>
<accession>A0A1C7M0Q7</accession>
<protein>
    <submittedName>
        <fullName evidence="1">Uncharacterized protein</fullName>
    </submittedName>
</protein>